<name>A0A1L5F716_CLOKL</name>
<organism evidence="13 14">
    <name type="scientific">Clostridium kluyveri</name>
    <dbReference type="NCBI Taxonomy" id="1534"/>
    <lineage>
        <taxon>Bacteria</taxon>
        <taxon>Bacillati</taxon>
        <taxon>Bacillota</taxon>
        <taxon>Clostridia</taxon>
        <taxon>Eubacteriales</taxon>
        <taxon>Clostridiaceae</taxon>
        <taxon>Clostridium</taxon>
    </lineage>
</organism>
<dbReference type="AlphaFoldDB" id="A0A1L5F716"/>
<keyword evidence="4 13" id="KW-0645">Protease</keyword>
<evidence type="ECO:0000256" key="3">
    <source>
        <dbReference type="ARBA" id="ARBA00007931"/>
    </source>
</evidence>
<evidence type="ECO:0000256" key="5">
    <source>
        <dbReference type="ARBA" id="ARBA00022692"/>
    </source>
</evidence>
<keyword evidence="8 11" id="KW-1133">Transmembrane helix</keyword>
<evidence type="ECO:0000256" key="9">
    <source>
        <dbReference type="ARBA" id="ARBA00023049"/>
    </source>
</evidence>
<dbReference type="OrthoDB" id="9782003at2"/>
<dbReference type="Pfam" id="PF02163">
    <property type="entry name" value="Peptidase_M50"/>
    <property type="match status" value="1"/>
</dbReference>
<comment type="similarity">
    <text evidence="3 11">Belongs to the peptidase M50B family.</text>
</comment>
<dbReference type="EMBL" id="CP018335">
    <property type="protein sequence ID" value="APM38789.1"/>
    <property type="molecule type" value="Genomic_DNA"/>
</dbReference>
<comment type="subcellular location">
    <subcellularLocation>
        <location evidence="2">Membrane</location>
        <topology evidence="2">Multi-pass membrane protein</topology>
    </subcellularLocation>
</comment>
<keyword evidence="9 11" id="KW-0482">Metalloprotease</keyword>
<dbReference type="InterPro" id="IPR001478">
    <property type="entry name" value="PDZ"/>
</dbReference>
<gene>
    <name evidence="13" type="ORF">BS101_08505</name>
</gene>
<dbReference type="GO" id="GO:0046872">
    <property type="term" value="F:metal ion binding"/>
    <property type="evidence" value="ECO:0007669"/>
    <property type="project" value="UniProtKB-KW"/>
</dbReference>
<evidence type="ECO:0000256" key="8">
    <source>
        <dbReference type="ARBA" id="ARBA00022989"/>
    </source>
</evidence>
<dbReference type="NCBIfam" id="TIGR00054">
    <property type="entry name" value="RIP metalloprotease RseP"/>
    <property type="match status" value="1"/>
</dbReference>
<dbReference type="GO" id="GO:0016020">
    <property type="term" value="C:membrane"/>
    <property type="evidence" value="ECO:0007669"/>
    <property type="project" value="UniProtKB-SubCell"/>
</dbReference>
<dbReference type="CDD" id="cd23081">
    <property type="entry name" value="cpPDZ_EcRseP-like"/>
    <property type="match status" value="1"/>
</dbReference>
<dbReference type="OMA" id="EYGHFWA"/>
<keyword evidence="6 11" id="KW-0378">Hydrolase</keyword>
<dbReference type="GO" id="GO:0004222">
    <property type="term" value="F:metalloendopeptidase activity"/>
    <property type="evidence" value="ECO:0007669"/>
    <property type="project" value="InterPro"/>
</dbReference>
<evidence type="ECO:0000256" key="4">
    <source>
        <dbReference type="ARBA" id="ARBA00022670"/>
    </source>
</evidence>
<dbReference type="InterPro" id="IPR004387">
    <property type="entry name" value="Pept_M50_Zn"/>
</dbReference>
<dbReference type="PANTHER" id="PTHR42837">
    <property type="entry name" value="REGULATOR OF SIGMA-E PROTEASE RSEP"/>
    <property type="match status" value="1"/>
</dbReference>
<keyword evidence="7 11" id="KW-0862">Zinc</keyword>
<feature type="domain" description="PDZ" evidence="12">
    <location>
        <begin position="102"/>
        <end position="174"/>
    </location>
</feature>
<evidence type="ECO:0000313" key="13">
    <source>
        <dbReference type="EMBL" id="APM38789.1"/>
    </source>
</evidence>
<dbReference type="EC" id="3.4.24.-" evidence="11"/>
<evidence type="ECO:0000256" key="2">
    <source>
        <dbReference type="ARBA" id="ARBA00004141"/>
    </source>
</evidence>
<feature type="transmembrane region" description="Helical" evidence="11">
    <location>
        <begin position="309"/>
        <end position="327"/>
    </location>
</feature>
<dbReference type="GO" id="GO:0006508">
    <property type="term" value="P:proteolysis"/>
    <property type="evidence" value="ECO:0007669"/>
    <property type="project" value="UniProtKB-KW"/>
</dbReference>
<dbReference type="RefSeq" id="WP_012101813.1">
    <property type="nucleotide sequence ID" value="NZ_CP018335.1"/>
</dbReference>
<accession>A0A1L5F716</accession>
<dbReference type="SUPFAM" id="SSF50156">
    <property type="entry name" value="PDZ domain-like"/>
    <property type="match status" value="1"/>
</dbReference>
<dbReference type="InterPro" id="IPR036034">
    <property type="entry name" value="PDZ_sf"/>
</dbReference>
<proteinExistence type="inferred from homology"/>
<dbReference type="SMART" id="SM00228">
    <property type="entry name" value="PDZ"/>
    <property type="match status" value="1"/>
</dbReference>
<dbReference type="Gene3D" id="2.30.42.10">
    <property type="match status" value="1"/>
</dbReference>
<reference evidence="13 14" key="1">
    <citation type="submission" date="2016-12" db="EMBL/GenBank/DDBJ databases">
        <title>Complete genome sequence of Clostridium kluyveri JZZ isolated from the pit mud of a Chinese flavor liquor-making factory.</title>
        <authorList>
            <person name="Wang Y."/>
        </authorList>
    </citation>
    <scope>NUCLEOTIDE SEQUENCE [LARGE SCALE GENOMIC DNA]</scope>
    <source>
        <strain evidence="13 14">JZZ</strain>
    </source>
</reference>
<evidence type="ECO:0000256" key="1">
    <source>
        <dbReference type="ARBA" id="ARBA00001947"/>
    </source>
</evidence>
<evidence type="ECO:0000256" key="10">
    <source>
        <dbReference type="ARBA" id="ARBA00023136"/>
    </source>
</evidence>
<evidence type="ECO:0000256" key="7">
    <source>
        <dbReference type="ARBA" id="ARBA00022833"/>
    </source>
</evidence>
<sequence length="336" mass="36464">MYIILAIIAFGVLIIIHELGHFILAKLNGVKVEEFSIGMGPKLFGIKGKETEYLIKLLPIGGYVKMLGDEGKSDDPRAFNNKSAVRKLSIVAAGPIMNFILGIILFSIIASARGYLSPVVSKTISNGPAAMAGIKSGDKITKVNDSKISTWEDFVTEIYTTAGNPINISYERKGITNQVNVTPIKDEKENRYIVGIEGTQVTNPTLAQSMSYGVIETKSLIKQTFSFFKTLFKGKASMNDVGGPLTIIKISGAAAKAGILSLLAFSAYISIQLAIFNIIPFPALDGGYILLFLFEIVTGRKVDDNKVGIINYVGFAILMALMVLVTVKDIFYPIKF</sequence>
<comment type="cofactor">
    <cofactor evidence="1 11">
        <name>Zn(2+)</name>
        <dbReference type="ChEBI" id="CHEBI:29105"/>
    </cofactor>
</comment>
<dbReference type="Proteomes" id="UP000184604">
    <property type="component" value="Chromosome"/>
</dbReference>
<dbReference type="PANTHER" id="PTHR42837:SF2">
    <property type="entry name" value="MEMBRANE METALLOPROTEASE ARASP2, CHLOROPLASTIC-RELATED"/>
    <property type="match status" value="1"/>
</dbReference>
<evidence type="ECO:0000259" key="12">
    <source>
        <dbReference type="SMART" id="SM00228"/>
    </source>
</evidence>
<keyword evidence="5 11" id="KW-0812">Transmembrane</keyword>
<evidence type="ECO:0000256" key="6">
    <source>
        <dbReference type="ARBA" id="ARBA00022801"/>
    </source>
</evidence>
<evidence type="ECO:0000313" key="14">
    <source>
        <dbReference type="Proteomes" id="UP000184604"/>
    </source>
</evidence>
<keyword evidence="11" id="KW-0479">Metal-binding</keyword>
<evidence type="ECO:0000256" key="11">
    <source>
        <dbReference type="RuleBase" id="RU362031"/>
    </source>
</evidence>
<protein>
    <recommendedName>
        <fullName evidence="11">Zinc metalloprotease</fullName>
        <ecNumber evidence="11">3.4.24.-</ecNumber>
    </recommendedName>
</protein>
<dbReference type="CDD" id="cd06163">
    <property type="entry name" value="S2P-M50_PDZ_RseP-like"/>
    <property type="match status" value="1"/>
</dbReference>
<feature type="transmembrane region" description="Helical" evidence="11">
    <location>
        <begin position="96"/>
        <end position="116"/>
    </location>
</feature>
<keyword evidence="10 11" id="KW-0472">Membrane</keyword>
<dbReference type="InterPro" id="IPR008915">
    <property type="entry name" value="Peptidase_M50"/>
</dbReference>